<dbReference type="Proteomes" id="UP000464754">
    <property type="component" value="Chromosome"/>
</dbReference>
<organism evidence="2 3">
    <name type="scientific">Amedibacterium intestinale</name>
    <dbReference type="NCBI Taxonomy" id="2583452"/>
    <lineage>
        <taxon>Bacteria</taxon>
        <taxon>Bacillati</taxon>
        <taxon>Bacillota</taxon>
        <taxon>Erysipelotrichia</taxon>
        <taxon>Erysipelotrichales</taxon>
        <taxon>Erysipelotrichaceae</taxon>
        <taxon>Amedibacterium</taxon>
    </lineage>
</organism>
<reference evidence="3" key="1">
    <citation type="submission" date="2019-05" db="EMBL/GenBank/DDBJ databases">
        <title>Complete genome sequencing of Absiella argi strain JCM 30884.</title>
        <authorList>
            <person name="Sakamoto M."/>
            <person name="Murakami T."/>
            <person name="Mori H."/>
        </authorList>
    </citation>
    <scope>NUCLEOTIDE SEQUENCE [LARGE SCALE GENOMIC DNA]</scope>
    <source>
        <strain evidence="3">JCM 30884</strain>
    </source>
</reference>
<dbReference type="Gene3D" id="2.30.30.240">
    <property type="entry name" value="PRC-barrel domain"/>
    <property type="match status" value="1"/>
</dbReference>
<keyword evidence="3" id="KW-1185">Reference proteome</keyword>
<feature type="domain" description="PRC-barrel" evidence="1">
    <location>
        <begin position="1"/>
        <end position="77"/>
    </location>
</feature>
<protein>
    <recommendedName>
        <fullName evidence="1">PRC-barrel domain-containing protein</fullName>
    </recommendedName>
</protein>
<evidence type="ECO:0000313" key="3">
    <source>
        <dbReference type="Proteomes" id="UP000464754"/>
    </source>
</evidence>
<dbReference type="AlphaFoldDB" id="A0A6N4TGT8"/>
<evidence type="ECO:0000313" key="2">
    <source>
        <dbReference type="EMBL" id="BBK22003.1"/>
    </source>
</evidence>
<name>A0A6N4TGT8_9FIRM</name>
<proteinExistence type="predicted"/>
<dbReference type="Pfam" id="PF05239">
    <property type="entry name" value="PRC"/>
    <property type="match status" value="1"/>
</dbReference>
<accession>A0A6N4TGT8</accession>
<dbReference type="InterPro" id="IPR011033">
    <property type="entry name" value="PRC_barrel-like_sf"/>
</dbReference>
<gene>
    <name evidence="2" type="ORF">Aargi30884_09060</name>
</gene>
<sequence length="81" mass="9227">MRFSDICGKEVINIADGCLIGHVADLEFDSRTFEIFAIYATPCKSFVKKIFPWIFPVEQIQISVSEIENIHGDVILVHFHS</sequence>
<dbReference type="KEGG" id="aarg:Aargi30884_09060"/>
<dbReference type="InterPro" id="IPR027275">
    <property type="entry name" value="PRC-brl_dom"/>
</dbReference>
<dbReference type="RefSeq" id="WP_115715209.1">
    <property type="nucleotide sequence ID" value="NZ_AP019695.1"/>
</dbReference>
<dbReference type="SUPFAM" id="SSF50346">
    <property type="entry name" value="PRC-barrel domain"/>
    <property type="match status" value="1"/>
</dbReference>
<evidence type="ECO:0000259" key="1">
    <source>
        <dbReference type="Pfam" id="PF05239"/>
    </source>
</evidence>
<dbReference type="EMBL" id="AP019695">
    <property type="protein sequence ID" value="BBK22003.1"/>
    <property type="molecule type" value="Genomic_DNA"/>
</dbReference>